<dbReference type="Gene3D" id="3.40.190.80">
    <property type="match status" value="1"/>
</dbReference>
<dbReference type="RefSeq" id="WP_160115647.1">
    <property type="nucleotide sequence ID" value="NZ_FNUY01000001.1"/>
</dbReference>
<feature type="binding site" evidence="5">
    <location>
        <position position="72"/>
    </location>
    <ligand>
        <name>Mg(2+)</name>
        <dbReference type="ChEBI" id="CHEBI:18420"/>
        <label>1</label>
        <note>catalytic</note>
    </ligand>
</feature>
<dbReference type="Gene3D" id="3.30.540.10">
    <property type="entry name" value="Fructose-1,6-Bisphosphatase, subunit A, domain 1"/>
    <property type="match status" value="1"/>
</dbReference>
<feature type="binding site" evidence="5">
    <location>
        <position position="89"/>
    </location>
    <ligand>
        <name>Mg(2+)</name>
        <dbReference type="ChEBI" id="CHEBI:18420"/>
        <label>1</label>
        <note>catalytic</note>
    </ligand>
</feature>
<keyword evidence="3" id="KW-0378">Hydrolase</keyword>
<accession>A0A1H5SV60</accession>
<dbReference type="EMBL" id="FNUY01000001">
    <property type="protein sequence ID" value="SEF53717.1"/>
    <property type="molecule type" value="Genomic_DNA"/>
</dbReference>
<evidence type="ECO:0000256" key="3">
    <source>
        <dbReference type="ARBA" id="ARBA00022801"/>
    </source>
</evidence>
<evidence type="ECO:0000313" key="7">
    <source>
        <dbReference type="Proteomes" id="UP000236743"/>
    </source>
</evidence>
<proteinExistence type="inferred from homology"/>
<evidence type="ECO:0000256" key="1">
    <source>
        <dbReference type="ARBA" id="ARBA00009759"/>
    </source>
</evidence>
<keyword evidence="2 5" id="KW-0479">Metal-binding</keyword>
<dbReference type="PRINTS" id="PR00377">
    <property type="entry name" value="IMPHPHTASES"/>
</dbReference>
<dbReference type="Proteomes" id="UP000236743">
    <property type="component" value="Unassembled WGS sequence"/>
</dbReference>
<dbReference type="AlphaFoldDB" id="A0A1H5SV60"/>
<evidence type="ECO:0000256" key="4">
    <source>
        <dbReference type="ARBA" id="ARBA00022842"/>
    </source>
</evidence>
<dbReference type="GO" id="GO:0007165">
    <property type="term" value="P:signal transduction"/>
    <property type="evidence" value="ECO:0007669"/>
    <property type="project" value="TreeGrafter"/>
</dbReference>
<dbReference type="GO" id="GO:0006020">
    <property type="term" value="P:inositol metabolic process"/>
    <property type="evidence" value="ECO:0007669"/>
    <property type="project" value="TreeGrafter"/>
</dbReference>
<dbReference type="GO" id="GO:0008934">
    <property type="term" value="F:inositol monophosphate 1-phosphatase activity"/>
    <property type="evidence" value="ECO:0007669"/>
    <property type="project" value="TreeGrafter"/>
</dbReference>
<comment type="similarity">
    <text evidence="1">Belongs to the inositol monophosphatase superfamily.</text>
</comment>
<dbReference type="OrthoDB" id="7876138at2"/>
<organism evidence="6 7">
    <name type="scientific">Bosea lathyri</name>
    <dbReference type="NCBI Taxonomy" id="1036778"/>
    <lineage>
        <taxon>Bacteria</taxon>
        <taxon>Pseudomonadati</taxon>
        <taxon>Pseudomonadota</taxon>
        <taxon>Alphaproteobacteria</taxon>
        <taxon>Hyphomicrobiales</taxon>
        <taxon>Boseaceae</taxon>
        <taxon>Bosea</taxon>
    </lineage>
</organism>
<dbReference type="Pfam" id="PF00459">
    <property type="entry name" value="Inositol_P"/>
    <property type="match status" value="1"/>
</dbReference>
<dbReference type="PANTHER" id="PTHR20854">
    <property type="entry name" value="INOSITOL MONOPHOSPHATASE"/>
    <property type="match status" value="1"/>
</dbReference>
<dbReference type="InterPro" id="IPR000760">
    <property type="entry name" value="Inositol_monophosphatase-like"/>
</dbReference>
<dbReference type="InterPro" id="IPR020583">
    <property type="entry name" value="Inositol_monoP_metal-BS"/>
</dbReference>
<dbReference type="GO" id="GO:0046872">
    <property type="term" value="F:metal ion binding"/>
    <property type="evidence" value="ECO:0007669"/>
    <property type="project" value="UniProtKB-KW"/>
</dbReference>
<evidence type="ECO:0000313" key="6">
    <source>
        <dbReference type="EMBL" id="SEF53717.1"/>
    </source>
</evidence>
<keyword evidence="7" id="KW-1185">Reference proteome</keyword>
<dbReference type="SUPFAM" id="SSF56655">
    <property type="entry name" value="Carbohydrate phosphatase"/>
    <property type="match status" value="1"/>
</dbReference>
<comment type="cofactor">
    <cofactor evidence="5">
        <name>Mg(2+)</name>
        <dbReference type="ChEBI" id="CHEBI:18420"/>
    </cofactor>
</comment>
<keyword evidence="4 5" id="KW-0460">Magnesium</keyword>
<feature type="binding site" evidence="5">
    <location>
        <position position="92"/>
    </location>
    <ligand>
        <name>Mg(2+)</name>
        <dbReference type="ChEBI" id="CHEBI:18420"/>
        <label>1</label>
        <note>catalytic</note>
    </ligand>
</feature>
<reference evidence="6 7" key="1">
    <citation type="submission" date="2016-10" db="EMBL/GenBank/DDBJ databases">
        <authorList>
            <person name="de Groot N.N."/>
        </authorList>
    </citation>
    <scope>NUCLEOTIDE SEQUENCE [LARGE SCALE GENOMIC DNA]</scope>
    <source>
        <strain evidence="6 7">DSM 26656</strain>
    </source>
</reference>
<evidence type="ECO:0000256" key="2">
    <source>
        <dbReference type="ARBA" id="ARBA00022723"/>
    </source>
</evidence>
<feature type="binding site" evidence="5">
    <location>
        <position position="207"/>
    </location>
    <ligand>
        <name>Mg(2+)</name>
        <dbReference type="ChEBI" id="CHEBI:18420"/>
        <label>1</label>
        <note>catalytic</note>
    </ligand>
</feature>
<dbReference type="PROSITE" id="PS00629">
    <property type="entry name" value="IMP_1"/>
    <property type="match status" value="1"/>
</dbReference>
<evidence type="ECO:0000256" key="5">
    <source>
        <dbReference type="PIRSR" id="PIRSR600760-2"/>
    </source>
</evidence>
<sequence>MTLLHPPRATSHLDFVTRVFREYDEITLPLHGKLSAQDKSDGSAVTEADQAASTHVLERLMAHTPDIGVISEEEAESYLPSASRQWAIDPLDGTASFARGLPIWGLGMGLIDGTTPVSGYLHFPIPRQSFIFEDGRALLNGEPMPRRPESVAADTRNIMITSIHDAIDVRRVEGYRLHNLGSNLYHLMMLAAGRCDAIITGPCYLWDLAPALPFTRALGHVERYLDGSALDLSDLLKPDYGFPTRQPMLIGPAPVVDALISRLSYGARD</sequence>
<feature type="binding site" evidence="5">
    <location>
        <position position="91"/>
    </location>
    <ligand>
        <name>Mg(2+)</name>
        <dbReference type="ChEBI" id="CHEBI:18420"/>
        <label>1</label>
        <note>catalytic</note>
    </ligand>
</feature>
<protein>
    <submittedName>
        <fullName evidence="6">Myo-inositol-1(Or 4)-monophosphatase</fullName>
    </submittedName>
</protein>
<dbReference type="PANTHER" id="PTHR20854:SF4">
    <property type="entry name" value="INOSITOL-1-MONOPHOSPHATASE-RELATED"/>
    <property type="match status" value="1"/>
</dbReference>
<name>A0A1H5SV60_9HYPH</name>
<gene>
    <name evidence="6" type="ORF">SAMN04488115_101405</name>
</gene>